<dbReference type="GO" id="GO:0005829">
    <property type="term" value="C:cytosol"/>
    <property type="evidence" value="ECO:0007669"/>
    <property type="project" value="TreeGrafter"/>
</dbReference>
<gene>
    <name evidence="2" type="ORF">METZ01_LOCUS167137</name>
</gene>
<dbReference type="EMBL" id="UINC01030233">
    <property type="protein sequence ID" value="SVB14283.1"/>
    <property type="molecule type" value="Genomic_DNA"/>
</dbReference>
<dbReference type="PANTHER" id="PTHR30137:SF6">
    <property type="entry name" value="LUCIFERASE-LIKE MONOOXYGENASE"/>
    <property type="match status" value="1"/>
</dbReference>
<dbReference type="PANTHER" id="PTHR30137">
    <property type="entry name" value="LUCIFERASE-LIKE MONOOXYGENASE"/>
    <property type="match status" value="1"/>
</dbReference>
<dbReference type="InterPro" id="IPR011251">
    <property type="entry name" value="Luciferase-like_dom"/>
</dbReference>
<dbReference type="AlphaFoldDB" id="A0A382BME0"/>
<dbReference type="InterPro" id="IPR036661">
    <property type="entry name" value="Luciferase-like_sf"/>
</dbReference>
<sequence length="356" mass="40079">MTVNNAESSGIDPTVRFGLFDWIDTNGMETADLYEQRLKYLEFADQAGFYCYHLAEHHATPLSMATSPGLFLAAAAQRTSGIRLGPLVYLLPLYDPLRLTQEICMLDHLSKGRMELGVGRGVSPYELAFFNVDRETSRTMYQEALSAILPGLAEGKVSAQGKHYSINDVQVHLRPFQRPYPPLWYPTDNPDSIKWLAQEGINTVTHYAPINVVRELFDLYKSEWEKNRHREGRMNGHEPDPKLGIVRHVYVADTDERALSEAKAGFTGFIHNFNYLRNEHGDSSGRANYLEDFEGRMADGLHIVGSPTSVSAQIKSQVDATGCNYVLGSFFFGSLTFEQTMQSMRLFSQEVMPAFA</sequence>
<reference evidence="2" key="1">
    <citation type="submission" date="2018-05" db="EMBL/GenBank/DDBJ databases">
        <authorList>
            <person name="Lanie J.A."/>
            <person name="Ng W.-L."/>
            <person name="Kazmierczak K.M."/>
            <person name="Andrzejewski T.M."/>
            <person name="Davidsen T.M."/>
            <person name="Wayne K.J."/>
            <person name="Tettelin H."/>
            <person name="Glass J.I."/>
            <person name="Rusch D."/>
            <person name="Podicherti R."/>
            <person name="Tsui H.-C.T."/>
            <person name="Winkler M.E."/>
        </authorList>
    </citation>
    <scope>NUCLEOTIDE SEQUENCE</scope>
</reference>
<evidence type="ECO:0000259" key="1">
    <source>
        <dbReference type="Pfam" id="PF00296"/>
    </source>
</evidence>
<dbReference type="SUPFAM" id="SSF51679">
    <property type="entry name" value="Bacterial luciferase-like"/>
    <property type="match status" value="1"/>
</dbReference>
<organism evidence="2">
    <name type="scientific">marine metagenome</name>
    <dbReference type="NCBI Taxonomy" id="408172"/>
    <lineage>
        <taxon>unclassified sequences</taxon>
        <taxon>metagenomes</taxon>
        <taxon>ecological metagenomes</taxon>
    </lineage>
</organism>
<dbReference type="InterPro" id="IPR050766">
    <property type="entry name" value="Bact_Lucif_Oxidored"/>
</dbReference>
<proteinExistence type="predicted"/>
<evidence type="ECO:0000313" key="2">
    <source>
        <dbReference type="EMBL" id="SVB14283.1"/>
    </source>
</evidence>
<feature type="domain" description="Luciferase-like" evidence="1">
    <location>
        <begin position="16"/>
        <end position="319"/>
    </location>
</feature>
<accession>A0A382BME0</accession>
<protein>
    <recommendedName>
        <fullName evidence="1">Luciferase-like domain-containing protein</fullName>
    </recommendedName>
</protein>
<name>A0A382BME0_9ZZZZ</name>
<dbReference type="Pfam" id="PF00296">
    <property type="entry name" value="Bac_luciferase"/>
    <property type="match status" value="1"/>
</dbReference>
<dbReference type="GO" id="GO:0016705">
    <property type="term" value="F:oxidoreductase activity, acting on paired donors, with incorporation or reduction of molecular oxygen"/>
    <property type="evidence" value="ECO:0007669"/>
    <property type="project" value="InterPro"/>
</dbReference>
<dbReference type="Gene3D" id="3.20.20.30">
    <property type="entry name" value="Luciferase-like domain"/>
    <property type="match status" value="1"/>
</dbReference>